<evidence type="ECO:0000313" key="2">
    <source>
        <dbReference type="EMBL" id="SHE94287.1"/>
    </source>
</evidence>
<gene>
    <name evidence="2" type="ORF">SAMN05443638_11920</name>
</gene>
<feature type="transmembrane region" description="Helical" evidence="1">
    <location>
        <begin position="78"/>
        <end position="103"/>
    </location>
</feature>
<dbReference type="NCBIfam" id="TIGR02831">
    <property type="entry name" value="spo_II_M"/>
    <property type="match status" value="1"/>
</dbReference>
<dbReference type="InterPro" id="IPR002798">
    <property type="entry name" value="SpoIIM-like"/>
</dbReference>
<dbReference type="OrthoDB" id="1707382at2"/>
<sequence length="209" mass="23279">MNKLLCNLNETIEKNKWIYVITTLFLCIGFVLGIYTVYYMGQNMKGELIKYFNVLFQTLEGNSIEYGYLIIQSLKNNLVLFLVFMILGLISIGGPIILILLLIKGYSLGFTFALITSLFGGKGVAISLAALVPQNLILIPCFIIWSAFVLQISINKLKNKFGETITLKDSLSGSVNFIIFIVSALLIGIVIEAFLTPTILKYMITRIGL</sequence>
<feature type="transmembrane region" description="Helical" evidence="1">
    <location>
        <begin position="136"/>
        <end position="154"/>
    </location>
</feature>
<dbReference type="STRING" id="1533.SAMN05443638_11920"/>
<reference evidence="2 3" key="1">
    <citation type="submission" date="2016-11" db="EMBL/GenBank/DDBJ databases">
        <authorList>
            <person name="Jaros S."/>
            <person name="Januszkiewicz K."/>
            <person name="Wedrychowicz H."/>
        </authorList>
    </citation>
    <scope>NUCLEOTIDE SEQUENCE [LARGE SCALE GENOMIC DNA]</scope>
    <source>
        <strain evidence="2 3">DSM 2631</strain>
    </source>
</reference>
<protein>
    <submittedName>
        <fullName evidence="2">Stage II sporulation protein M</fullName>
    </submittedName>
</protein>
<evidence type="ECO:0000256" key="1">
    <source>
        <dbReference type="SAM" id="Phobius"/>
    </source>
</evidence>
<organism evidence="2 3">
    <name type="scientific">Clostridium fallax</name>
    <dbReference type="NCBI Taxonomy" id="1533"/>
    <lineage>
        <taxon>Bacteria</taxon>
        <taxon>Bacillati</taxon>
        <taxon>Bacillota</taxon>
        <taxon>Clostridia</taxon>
        <taxon>Eubacteriales</taxon>
        <taxon>Clostridiaceae</taxon>
        <taxon>Clostridium</taxon>
    </lineage>
</organism>
<dbReference type="Pfam" id="PF01944">
    <property type="entry name" value="SpoIIM"/>
    <property type="match status" value="1"/>
</dbReference>
<dbReference type="AlphaFoldDB" id="A0A1M4XKZ8"/>
<evidence type="ECO:0000313" key="3">
    <source>
        <dbReference type="Proteomes" id="UP000184035"/>
    </source>
</evidence>
<keyword evidence="1" id="KW-1133">Transmembrane helix</keyword>
<dbReference type="InterPro" id="IPR014196">
    <property type="entry name" value="SpoIIM"/>
</dbReference>
<proteinExistence type="predicted"/>
<dbReference type="Proteomes" id="UP000184035">
    <property type="component" value="Unassembled WGS sequence"/>
</dbReference>
<accession>A0A1M4XKZ8</accession>
<dbReference type="RefSeq" id="WP_072896691.1">
    <property type="nucleotide sequence ID" value="NZ_FQVM01000019.1"/>
</dbReference>
<keyword evidence="1" id="KW-0812">Transmembrane</keyword>
<dbReference type="PIRSF" id="PIRSF038973">
    <property type="entry name" value="SpoIIM"/>
    <property type="match status" value="1"/>
</dbReference>
<feature type="transmembrane region" description="Helical" evidence="1">
    <location>
        <begin position="174"/>
        <end position="195"/>
    </location>
</feature>
<feature type="transmembrane region" description="Helical" evidence="1">
    <location>
        <begin position="17"/>
        <end position="40"/>
    </location>
</feature>
<keyword evidence="3" id="KW-1185">Reference proteome</keyword>
<keyword evidence="1" id="KW-0472">Membrane</keyword>
<dbReference type="EMBL" id="FQVM01000019">
    <property type="protein sequence ID" value="SHE94287.1"/>
    <property type="molecule type" value="Genomic_DNA"/>
</dbReference>
<feature type="transmembrane region" description="Helical" evidence="1">
    <location>
        <begin position="109"/>
        <end position="129"/>
    </location>
</feature>
<name>A0A1M4XKZ8_9CLOT</name>